<name>A0A645DWB2_9ZZZZ</name>
<accession>A0A645DWB2</accession>
<evidence type="ECO:0000313" key="1">
    <source>
        <dbReference type="EMBL" id="MPM93418.1"/>
    </source>
</evidence>
<gene>
    <name evidence="1" type="ORF">SDC9_140555</name>
</gene>
<sequence>MKTGYELLLPQGMTDYFEVVEVAETGKIIILHLEEKSLSPSEVPDRSFISKGFYPAVDIHDFPIRDKGCILRVRRRRWQDKQTGDPYMRDWAVIADGTRLTREFAAFLKELSR</sequence>
<reference evidence="1" key="1">
    <citation type="submission" date="2019-08" db="EMBL/GenBank/DDBJ databases">
        <authorList>
            <person name="Kucharzyk K."/>
            <person name="Murdoch R.W."/>
            <person name="Higgins S."/>
            <person name="Loffler F."/>
        </authorList>
    </citation>
    <scope>NUCLEOTIDE SEQUENCE</scope>
</reference>
<dbReference type="EMBL" id="VSSQ01040224">
    <property type="protein sequence ID" value="MPM93418.1"/>
    <property type="molecule type" value="Genomic_DNA"/>
</dbReference>
<organism evidence="1">
    <name type="scientific">bioreactor metagenome</name>
    <dbReference type="NCBI Taxonomy" id="1076179"/>
    <lineage>
        <taxon>unclassified sequences</taxon>
        <taxon>metagenomes</taxon>
        <taxon>ecological metagenomes</taxon>
    </lineage>
</organism>
<protein>
    <recommendedName>
        <fullName evidence="2">Transposase</fullName>
    </recommendedName>
</protein>
<dbReference type="AlphaFoldDB" id="A0A645DWB2"/>
<evidence type="ECO:0008006" key="2">
    <source>
        <dbReference type="Google" id="ProtNLM"/>
    </source>
</evidence>
<comment type="caution">
    <text evidence="1">The sequence shown here is derived from an EMBL/GenBank/DDBJ whole genome shotgun (WGS) entry which is preliminary data.</text>
</comment>
<proteinExistence type="predicted"/>